<feature type="region of interest" description="Disordered" evidence="1">
    <location>
        <begin position="283"/>
        <end position="350"/>
    </location>
</feature>
<evidence type="ECO:0000313" key="3">
    <source>
        <dbReference type="Proteomes" id="UP000309340"/>
    </source>
</evidence>
<proteinExistence type="predicted"/>
<feature type="compositionally biased region" description="Basic and acidic residues" evidence="1">
    <location>
        <begin position="299"/>
        <end position="310"/>
    </location>
</feature>
<feature type="compositionally biased region" description="Acidic residues" evidence="1">
    <location>
        <begin position="208"/>
        <end position="240"/>
    </location>
</feature>
<comment type="caution">
    <text evidence="2">The sequence shown here is derived from an EMBL/GenBank/DDBJ whole genome shotgun (WGS) entry which is preliminary data.</text>
</comment>
<sequence>MTRDAAYADRNGGTSANANARKRTVPEPSAEEPGPAKNARRLPDTSAAAKHGEAGSIVSSATSGIPQDRQKRHAPGGSDKTTAASVTWHPRSVEDIINGVHPLHNPAIRARYSKRDDLAPPATSKQGMANPGKTNARSVLGASANHDASGSRVNVPKATKESGHVSSPYIVVGRENTTASGSHKASGLSGGHDPNGESALLGALEGAEPGEADGDVEEGGAEEEGVEEEGAEEEGEDVEDSAGRRKTGLGKNGKRRRLSAESYAPSIAMALLERDGYVELRSGKKPRMSPAAASYSHHLKTELPDSEERAALGGEIGSMPATAHDELDPRVPNPGNAEMATSNEEAENHPDDLIEKTAASLYRHVVRSAVPESSSRTTSPFSIDLPPSTPIAPETQPTGPMPMVPGQSEQAASAQAAESGHSRERTLPSDVASTAPAKEPTPNEPKAQLGASARPKLSWEGRSVEEICKESHAQLMARFVSSAVTDALKGPDSVRRCGQVARDLAEIFRRLPLVSTPVKG</sequence>
<feature type="compositionally biased region" description="Low complexity" evidence="1">
    <location>
        <begin position="196"/>
        <end position="207"/>
    </location>
</feature>
<evidence type="ECO:0000313" key="2">
    <source>
        <dbReference type="EMBL" id="TKA83785.1"/>
    </source>
</evidence>
<dbReference type="AlphaFoldDB" id="A0A4U0Y7V3"/>
<keyword evidence="3" id="KW-1185">Reference proteome</keyword>
<feature type="compositionally biased region" description="Polar residues" evidence="1">
    <location>
        <begin position="123"/>
        <end position="137"/>
    </location>
</feature>
<feature type="region of interest" description="Disordered" evidence="1">
    <location>
        <begin position="1"/>
        <end position="91"/>
    </location>
</feature>
<accession>A0A4U0Y7V3</accession>
<dbReference type="EMBL" id="NAJQ01000003">
    <property type="protein sequence ID" value="TKA83785.1"/>
    <property type="molecule type" value="Genomic_DNA"/>
</dbReference>
<dbReference type="Proteomes" id="UP000309340">
    <property type="component" value="Unassembled WGS sequence"/>
</dbReference>
<organism evidence="2 3">
    <name type="scientific">Friedmanniomyces simplex</name>
    <dbReference type="NCBI Taxonomy" id="329884"/>
    <lineage>
        <taxon>Eukaryota</taxon>
        <taxon>Fungi</taxon>
        <taxon>Dikarya</taxon>
        <taxon>Ascomycota</taxon>
        <taxon>Pezizomycotina</taxon>
        <taxon>Dothideomycetes</taxon>
        <taxon>Dothideomycetidae</taxon>
        <taxon>Mycosphaerellales</taxon>
        <taxon>Teratosphaeriaceae</taxon>
        <taxon>Friedmanniomyces</taxon>
    </lineage>
</organism>
<feature type="region of interest" description="Disordered" evidence="1">
    <location>
        <begin position="368"/>
        <end position="458"/>
    </location>
</feature>
<feature type="compositionally biased region" description="Basic residues" evidence="1">
    <location>
        <begin position="244"/>
        <end position="257"/>
    </location>
</feature>
<evidence type="ECO:0000256" key="1">
    <source>
        <dbReference type="SAM" id="MobiDB-lite"/>
    </source>
</evidence>
<protein>
    <submittedName>
        <fullName evidence="2">Uncharacterized protein</fullName>
    </submittedName>
</protein>
<reference evidence="2 3" key="1">
    <citation type="submission" date="2017-03" db="EMBL/GenBank/DDBJ databases">
        <title>Genomes of endolithic fungi from Antarctica.</title>
        <authorList>
            <person name="Coleine C."/>
            <person name="Masonjones S."/>
            <person name="Stajich J.E."/>
        </authorList>
    </citation>
    <scope>NUCLEOTIDE SEQUENCE [LARGE SCALE GENOMIC DNA]</scope>
    <source>
        <strain evidence="2 3">CCFEE 5184</strain>
    </source>
</reference>
<gene>
    <name evidence="2" type="ORF">B0A55_00050</name>
</gene>
<feature type="region of interest" description="Disordered" evidence="1">
    <location>
        <begin position="111"/>
        <end position="265"/>
    </location>
</feature>
<feature type="compositionally biased region" description="Low complexity" evidence="1">
    <location>
        <begin position="407"/>
        <end position="419"/>
    </location>
</feature>
<name>A0A4U0Y7V3_9PEZI</name>
<feature type="compositionally biased region" description="Polar residues" evidence="1">
    <location>
        <begin position="371"/>
        <end position="381"/>
    </location>
</feature>